<evidence type="ECO:0000256" key="1">
    <source>
        <dbReference type="SAM" id="Phobius"/>
    </source>
</evidence>
<keyword evidence="1" id="KW-0812">Transmembrane</keyword>
<dbReference type="Proteomes" id="UP000245207">
    <property type="component" value="Unassembled WGS sequence"/>
</dbReference>
<accession>A0A2U1KFF5</accession>
<feature type="transmembrane region" description="Helical" evidence="1">
    <location>
        <begin position="76"/>
        <end position="98"/>
    </location>
</feature>
<gene>
    <name evidence="2" type="ORF">CTI12_AA608850</name>
</gene>
<evidence type="ECO:0000313" key="2">
    <source>
        <dbReference type="EMBL" id="PWA35505.1"/>
    </source>
</evidence>
<dbReference type="AlphaFoldDB" id="A0A2U1KFF5"/>
<dbReference type="PANTHER" id="PTHR32100">
    <property type="entry name" value="OMEGA-6 FATTY ACID DESATURASE, CHLOROPLASTIC"/>
    <property type="match status" value="1"/>
</dbReference>
<protein>
    <submittedName>
        <fullName evidence="2">Fatty acid desaturase, type 1</fullName>
    </submittedName>
</protein>
<dbReference type="EMBL" id="PKPP01019902">
    <property type="protein sequence ID" value="PWA35505.1"/>
    <property type="molecule type" value="Genomic_DNA"/>
</dbReference>
<comment type="caution">
    <text evidence="2">The sequence shown here is derived from an EMBL/GenBank/DDBJ whole genome shotgun (WGS) entry which is preliminary data.</text>
</comment>
<feature type="transmembrane region" description="Helical" evidence="1">
    <location>
        <begin position="52"/>
        <end position="70"/>
    </location>
</feature>
<keyword evidence="1" id="KW-1133">Transmembrane helix</keyword>
<dbReference type="InterPro" id="IPR012171">
    <property type="entry name" value="Fatty_acid_desaturase"/>
</dbReference>
<evidence type="ECO:0000313" key="3">
    <source>
        <dbReference type="Proteomes" id="UP000245207"/>
    </source>
</evidence>
<keyword evidence="3" id="KW-1185">Reference proteome</keyword>
<proteinExistence type="predicted"/>
<dbReference type="GO" id="GO:0016491">
    <property type="term" value="F:oxidoreductase activity"/>
    <property type="evidence" value="ECO:0007669"/>
    <property type="project" value="InterPro"/>
</dbReference>
<reference evidence="2 3" key="1">
    <citation type="journal article" date="2018" name="Mol. Plant">
        <title>The genome of Artemisia annua provides insight into the evolution of Asteraceae family and artemisinin biosynthesis.</title>
        <authorList>
            <person name="Shen Q."/>
            <person name="Zhang L."/>
            <person name="Liao Z."/>
            <person name="Wang S."/>
            <person name="Yan T."/>
            <person name="Shi P."/>
            <person name="Liu M."/>
            <person name="Fu X."/>
            <person name="Pan Q."/>
            <person name="Wang Y."/>
            <person name="Lv Z."/>
            <person name="Lu X."/>
            <person name="Zhang F."/>
            <person name="Jiang W."/>
            <person name="Ma Y."/>
            <person name="Chen M."/>
            <person name="Hao X."/>
            <person name="Li L."/>
            <person name="Tang Y."/>
            <person name="Lv G."/>
            <person name="Zhou Y."/>
            <person name="Sun X."/>
            <person name="Brodelius P.E."/>
            <person name="Rose J.K.C."/>
            <person name="Tang K."/>
        </authorList>
    </citation>
    <scope>NUCLEOTIDE SEQUENCE [LARGE SCALE GENOMIC DNA]</scope>
    <source>
        <strain evidence="3">cv. Huhao1</strain>
        <tissue evidence="2">Leaf</tissue>
    </source>
</reference>
<dbReference type="STRING" id="35608.A0A2U1KFF5"/>
<keyword evidence="1" id="KW-0472">Membrane</keyword>
<organism evidence="2 3">
    <name type="scientific">Artemisia annua</name>
    <name type="common">Sweet wormwood</name>
    <dbReference type="NCBI Taxonomy" id="35608"/>
    <lineage>
        <taxon>Eukaryota</taxon>
        <taxon>Viridiplantae</taxon>
        <taxon>Streptophyta</taxon>
        <taxon>Embryophyta</taxon>
        <taxon>Tracheophyta</taxon>
        <taxon>Spermatophyta</taxon>
        <taxon>Magnoliopsida</taxon>
        <taxon>eudicotyledons</taxon>
        <taxon>Gunneridae</taxon>
        <taxon>Pentapetalae</taxon>
        <taxon>asterids</taxon>
        <taxon>campanulids</taxon>
        <taxon>Asterales</taxon>
        <taxon>Asteraceae</taxon>
        <taxon>Asteroideae</taxon>
        <taxon>Anthemideae</taxon>
        <taxon>Artemisiinae</taxon>
        <taxon>Artemisia</taxon>
    </lineage>
</organism>
<name>A0A2U1KFF5_ARTAN</name>
<dbReference type="OrthoDB" id="1461976at2759"/>
<sequence length="161" mass="18596">MGAGGQMNVSKLEKDVLKRVPVSKPPFGIGDLKKTIPPHCFKRPLIRSFGSLFHDLILIYSLYYIASHYIPLLPQTLTYVAWPLYWVAQGFMLVRLWVLGHDCGHHAFSEYQWIDDVGWISSSIRLPRTPYFSFKYHSHCTPPAHTSSIEFEEVHVPKRKI</sequence>